<dbReference type="RefSeq" id="WP_013007969.1">
    <property type="nucleotide sequence ID" value="NC_013939.1"/>
</dbReference>
<reference evidence="2 3" key="1">
    <citation type="journal article" date="2010" name="DNA Res.">
        <title>Bacterial lifestyle in a deep-sea hydrothermal vent chimney revealed by the genome sequence of the thermophilic bacterium Deferribacter desulfuricans SSM1.</title>
        <authorList>
            <person name="Takaki Y."/>
            <person name="Shimamura S."/>
            <person name="Nakagawa S."/>
            <person name="Fukuhara Y."/>
            <person name="Horikawa H."/>
            <person name="Ankai A."/>
            <person name="Harada T."/>
            <person name="Hosoyama A."/>
            <person name="Oguchi A."/>
            <person name="Fukui S."/>
            <person name="Fujita N."/>
            <person name="Takami H."/>
            <person name="Takai K."/>
        </authorList>
    </citation>
    <scope>NUCLEOTIDE SEQUENCE [LARGE SCALE GENOMIC DNA]</scope>
    <source>
        <strain evidence="3">DSM 14783 / JCM 11476 / NBRC 101012 / SSM1</strain>
    </source>
</reference>
<evidence type="ECO:0000313" key="3">
    <source>
        <dbReference type="Proteomes" id="UP000001520"/>
    </source>
</evidence>
<keyword evidence="3" id="KW-1185">Reference proteome</keyword>
<name>D3PDP9_DEFDS</name>
<dbReference type="OrthoDB" id="6400929at2"/>
<protein>
    <recommendedName>
        <fullName evidence="4">Type II secretion system protein GspC N-terminal domain-containing protein</fullName>
    </recommendedName>
</protein>
<proteinExistence type="predicted"/>
<dbReference type="KEGG" id="ddf:DEFDS_1254"/>
<sequence length="115" mass="13334">MKKLIVVYSLLIAVNAFSWDIANIPKNNLSFIKRYTFIKPKPLVKEKSNQNETKTKAFNLTGIIKLDDEFYAIINNESYKTGDIIDGYKVTKIDMKEVILTKNKKNRVVLYVDKN</sequence>
<organism evidence="2 3">
    <name type="scientific">Deferribacter desulfuricans (strain DSM 14783 / JCM 11476 / NBRC 101012 / SSM1)</name>
    <dbReference type="NCBI Taxonomy" id="639282"/>
    <lineage>
        <taxon>Bacteria</taxon>
        <taxon>Pseudomonadati</taxon>
        <taxon>Deferribacterota</taxon>
        <taxon>Deferribacteres</taxon>
        <taxon>Deferribacterales</taxon>
        <taxon>Deferribacteraceae</taxon>
        <taxon>Deferribacter</taxon>
    </lineage>
</organism>
<keyword evidence="1" id="KW-0732">Signal</keyword>
<dbReference type="Proteomes" id="UP000001520">
    <property type="component" value="Chromosome"/>
</dbReference>
<dbReference type="HOGENOM" id="CLU_2104965_0_0_0"/>
<evidence type="ECO:0000256" key="1">
    <source>
        <dbReference type="SAM" id="SignalP"/>
    </source>
</evidence>
<dbReference type="EMBL" id="AP011529">
    <property type="protein sequence ID" value="BAI80722.1"/>
    <property type="molecule type" value="Genomic_DNA"/>
</dbReference>
<feature type="chain" id="PRO_5003047821" description="Type II secretion system protein GspC N-terminal domain-containing protein" evidence="1">
    <location>
        <begin position="19"/>
        <end position="115"/>
    </location>
</feature>
<evidence type="ECO:0000313" key="2">
    <source>
        <dbReference type="EMBL" id="BAI80722.1"/>
    </source>
</evidence>
<dbReference type="STRING" id="639282.DEFDS_1254"/>
<evidence type="ECO:0008006" key="4">
    <source>
        <dbReference type="Google" id="ProtNLM"/>
    </source>
</evidence>
<accession>D3PDP9</accession>
<dbReference type="AlphaFoldDB" id="D3PDP9"/>
<feature type="signal peptide" evidence="1">
    <location>
        <begin position="1"/>
        <end position="18"/>
    </location>
</feature>
<gene>
    <name evidence="2" type="ordered locus">DEFDS_1254</name>
</gene>